<keyword evidence="4" id="KW-1185">Reference proteome</keyword>
<accession>A0ABZ1C988</accession>
<gene>
    <name evidence="3" type="ORF">K1X11_018870</name>
</gene>
<feature type="region of interest" description="Disordered" evidence="1">
    <location>
        <begin position="296"/>
        <end position="353"/>
    </location>
</feature>
<feature type="region of interest" description="Disordered" evidence="1">
    <location>
        <begin position="31"/>
        <end position="58"/>
    </location>
</feature>
<feature type="transmembrane region" description="Helical" evidence="2">
    <location>
        <begin position="361"/>
        <end position="379"/>
    </location>
</feature>
<sequence>MTSEPSQRLALGLHTPTTRCYLSDEAIDPALGRGPLRLEPAPPPVSDPSAPAPTTVPADCPLLVDTGRDRLTLSDLRRTSSTTMSVASARLTGFGEWLNCVAPSADVDAMRAGAAHASPLWLATAISLRQQAMDAGRPIWLWALGLDDSQLVKLCPDGRVHLEEVPTGINRLIDLVQRDLDLHFRSSAFDLMFNEDFDWTEFPSTILDDLVAPLRMSLGHHTDGQVLAILGLGPRLGPLTAQIARVVNMITWAPPIAAPGTHHPASLDSWILQQIAAPTDGPALIHTTYDGAPLLLPYPEPEGASTSTAESSSSTAERPDSTAAGTTPPRRRRRRGVRRWVRHHSSKVSSPRADESQLRKTLFVVLYVVVVAIAGHLIVDQLTEQAREQRVP</sequence>
<keyword evidence="2" id="KW-0472">Membrane</keyword>
<reference evidence="3 4" key="1">
    <citation type="submission" date="2023-12" db="EMBL/GenBank/DDBJ databases">
        <title>Description of an unclassified Opitutus bacterium of Verrucomicrobiota.</title>
        <authorList>
            <person name="Zhang D.-F."/>
        </authorList>
    </citation>
    <scope>NUCLEOTIDE SEQUENCE [LARGE SCALE GENOMIC DNA]</scope>
    <source>
        <strain evidence="3 4">WL0086</strain>
    </source>
</reference>
<proteinExistence type="predicted"/>
<keyword evidence="2" id="KW-1133">Transmembrane helix</keyword>
<feature type="compositionally biased region" description="Low complexity" evidence="1">
    <location>
        <begin position="304"/>
        <end position="316"/>
    </location>
</feature>
<name>A0ABZ1C988_9BACT</name>
<dbReference type="EMBL" id="CP139781">
    <property type="protein sequence ID" value="WRQ86880.1"/>
    <property type="molecule type" value="Genomic_DNA"/>
</dbReference>
<evidence type="ECO:0000313" key="4">
    <source>
        <dbReference type="Proteomes" id="UP000738431"/>
    </source>
</evidence>
<protein>
    <submittedName>
        <fullName evidence="3">Uncharacterized protein</fullName>
    </submittedName>
</protein>
<evidence type="ECO:0000256" key="1">
    <source>
        <dbReference type="SAM" id="MobiDB-lite"/>
    </source>
</evidence>
<dbReference type="RefSeq" id="WP_221030715.1">
    <property type="nucleotide sequence ID" value="NZ_CP139781.1"/>
</dbReference>
<evidence type="ECO:0000256" key="2">
    <source>
        <dbReference type="SAM" id="Phobius"/>
    </source>
</evidence>
<organism evidence="3 4">
    <name type="scientific">Actomonas aquatica</name>
    <dbReference type="NCBI Taxonomy" id="2866162"/>
    <lineage>
        <taxon>Bacteria</taxon>
        <taxon>Pseudomonadati</taxon>
        <taxon>Verrucomicrobiota</taxon>
        <taxon>Opitutia</taxon>
        <taxon>Opitutales</taxon>
        <taxon>Opitutaceae</taxon>
        <taxon>Actomonas</taxon>
    </lineage>
</organism>
<keyword evidence="2" id="KW-0812">Transmembrane</keyword>
<evidence type="ECO:0000313" key="3">
    <source>
        <dbReference type="EMBL" id="WRQ86880.1"/>
    </source>
</evidence>
<feature type="compositionally biased region" description="Basic residues" evidence="1">
    <location>
        <begin position="329"/>
        <end position="346"/>
    </location>
</feature>
<dbReference type="Proteomes" id="UP000738431">
    <property type="component" value="Chromosome"/>
</dbReference>